<dbReference type="EMBL" id="WIVE01000114">
    <property type="protein sequence ID" value="MQX38508.1"/>
    <property type="molecule type" value="Genomic_DNA"/>
</dbReference>
<keyword evidence="2" id="KW-1185">Reference proteome</keyword>
<protein>
    <recommendedName>
        <fullName evidence="3">Type II toxin-antitoxin system RelE/ParE family toxin</fullName>
    </recommendedName>
</protein>
<gene>
    <name evidence="1" type="ORF">GHC57_18500</name>
</gene>
<evidence type="ECO:0008006" key="3">
    <source>
        <dbReference type="Google" id="ProtNLM"/>
    </source>
</evidence>
<dbReference type="AlphaFoldDB" id="A0A7X1ZHT5"/>
<dbReference type="OrthoDB" id="9797093at2"/>
<dbReference type="InterPro" id="IPR009241">
    <property type="entry name" value="HigB-like"/>
</dbReference>
<comment type="caution">
    <text evidence="1">The sequence shown here is derived from an EMBL/GenBank/DDBJ whole genome shotgun (WGS) entry which is preliminary data.</text>
</comment>
<organism evidence="1 2">
    <name type="scientific">Roseospira navarrensis</name>
    <dbReference type="NCBI Taxonomy" id="140058"/>
    <lineage>
        <taxon>Bacteria</taxon>
        <taxon>Pseudomonadati</taxon>
        <taxon>Pseudomonadota</taxon>
        <taxon>Alphaproteobacteria</taxon>
        <taxon>Rhodospirillales</taxon>
        <taxon>Rhodospirillaceae</taxon>
        <taxon>Roseospira</taxon>
    </lineage>
</organism>
<name>A0A7X1ZHT5_9PROT</name>
<proteinExistence type="predicted"/>
<accession>A0A7X1ZHT5</accession>
<evidence type="ECO:0000313" key="1">
    <source>
        <dbReference type="EMBL" id="MQX38508.1"/>
    </source>
</evidence>
<sequence>MRGRGRSRRSPVAESALRWASPALKALKAMPNPVRETVSFALVQARMGLTHLKAKPMKGLGPGVFEVALTHKGDAYRLIYTTRVEGVVFVAHCFVKKSTSGIKTPKHIIDAAEQRLKNF</sequence>
<reference evidence="1 2" key="1">
    <citation type="submission" date="2019-10" db="EMBL/GenBank/DDBJ databases">
        <title>Draft whole-genome sequence of the purple nonsulfur photosynthetic bacterium Roseospira navarrensis DSM 15114.</title>
        <authorList>
            <person name="Kyndt J.A."/>
            <person name="Meyer T.E."/>
        </authorList>
    </citation>
    <scope>NUCLEOTIDE SEQUENCE [LARGE SCALE GENOMIC DNA]</scope>
    <source>
        <strain evidence="1 2">DSM 15114</strain>
    </source>
</reference>
<evidence type="ECO:0000313" key="2">
    <source>
        <dbReference type="Proteomes" id="UP000434582"/>
    </source>
</evidence>
<dbReference type="Pfam" id="PF05973">
    <property type="entry name" value="Gp49"/>
    <property type="match status" value="1"/>
</dbReference>
<dbReference type="Proteomes" id="UP000434582">
    <property type="component" value="Unassembled WGS sequence"/>
</dbReference>